<feature type="domain" description="Outer membrane protein beta-barrel" evidence="2">
    <location>
        <begin position="40"/>
        <end position="216"/>
    </location>
</feature>
<evidence type="ECO:0000313" key="3">
    <source>
        <dbReference type="EMBL" id="TDW99554.1"/>
    </source>
</evidence>
<name>A0A4R8DQ82_9BACT</name>
<dbReference type="EMBL" id="SODV01000001">
    <property type="protein sequence ID" value="TDW99554.1"/>
    <property type="molecule type" value="Genomic_DNA"/>
</dbReference>
<keyword evidence="4" id="KW-1185">Reference proteome</keyword>
<proteinExistence type="predicted"/>
<gene>
    <name evidence="3" type="ORF">EDB95_0564</name>
</gene>
<comment type="caution">
    <text evidence="3">The sequence shown here is derived from an EMBL/GenBank/DDBJ whole genome shotgun (WGS) entry which is preliminary data.</text>
</comment>
<dbReference type="AlphaFoldDB" id="A0A4R8DQ82"/>
<evidence type="ECO:0000313" key="4">
    <source>
        <dbReference type="Proteomes" id="UP000294498"/>
    </source>
</evidence>
<protein>
    <submittedName>
        <fullName evidence="3">Outer membrane protein with beta-barrel domain</fullName>
    </submittedName>
</protein>
<keyword evidence="1" id="KW-0732">Signal</keyword>
<evidence type="ECO:0000259" key="2">
    <source>
        <dbReference type="Pfam" id="PF13568"/>
    </source>
</evidence>
<dbReference type="RefSeq" id="WP_162852465.1">
    <property type="nucleotide sequence ID" value="NZ_SODV01000001.1"/>
</dbReference>
<dbReference type="Proteomes" id="UP000294498">
    <property type="component" value="Unassembled WGS sequence"/>
</dbReference>
<sequence>MRKNMLLSCLALLGATAVMAQTTTTHTENSLFSNVGGLYIKGGLNLANVTTTSDGGVNSAHTRASFNAGLLGDIPLADLFSLQIGAEFTGKGSRAQYNSSLYTGTYTFRPYYIEVPVDAVLKLPVGPQVALLLGAGGYAAMGVAGNYVTNVTSAAGSSTSTSTIKWTDSGDFTTGSENGSGAGVLRRYDFGLNFLLGFELGPVQLTAGYDMGLTKIASSSSNNNDEGKNRAFSLNLAFRL</sequence>
<accession>A0A4R8DQ82</accession>
<evidence type="ECO:0000256" key="1">
    <source>
        <dbReference type="SAM" id="SignalP"/>
    </source>
</evidence>
<feature type="signal peptide" evidence="1">
    <location>
        <begin position="1"/>
        <end position="20"/>
    </location>
</feature>
<dbReference type="InterPro" id="IPR025665">
    <property type="entry name" value="Beta-barrel_OMP_2"/>
</dbReference>
<dbReference type="Pfam" id="PF13568">
    <property type="entry name" value="OMP_b-brl_2"/>
    <property type="match status" value="1"/>
</dbReference>
<reference evidence="3 4" key="1">
    <citation type="submission" date="2019-03" db="EMBL/GenBank/DDBJ databases">
        <title>Genomic Encyclopedia of Type Strains, Phase IV (KMG-IV): sequencing the most valuable type-strain genomes for metagenomic binning, comparative biology and taxonomic classification.</title>
        <authorList>
            <person name="Goeker M."/>
        </authorList>
    </citation>
    <scope>NUCLEOTIDE SEQUENCE [LARGE SCALE GENOMIC DNA]</scope>
    <source>
        <strain evidence="3 4">DSM 100059</strain>
    </source>
</reference>
<organism evidence="3 4">
    <name type="scientific">Dinghuibacter silviterrae</name>
    <dbReference type="NCBI Taxonomy" id="1539049"/>
    <lineage>
        <taxon>Bacteria</taxon>
        <taxon>Pseudomonadati</taxon>
        <taxon>Bacteroidota</taxon>
        <taxon>Chitinophagia</taxon>
        <taxon>Chitinophagales</taxon>
        <taxon>Chitinophagaceae</taxon>
        <taxon>Dinghuibacter</taxon>
    </lineage>
</organism>
<feature type="chain" id="PRO_5020417621" evidence="1">
    <location>
        <begin position="21"/>
        <end position="240"/>
    </location>
</feature>